<dbReference type="EMBL" id="UZAU01000649">
    <property type="status" value="NOT_ANNOTATED_CDS"/>
    <property type="molecule type" value="Genomic_DNA"/>
</dbReference>
<dbReference type="PANTHER" id="PTHR34222:SF91">
    <property type="match status" value="1"/>
</dbReference>
<dbReference type="Proteomes" id="UP000596661">
    <property type="component" value="Chromosome 7"/>
</dbReference>
<evidence type="ECO:0000313" key="2">
    <source>
        <dbReference type="Proteomes" id="UP000596661"/>
    </source>
</evidence>
<dbReference type="PANTHER" id="PTHR34222">
    <property type="entry name" value="GAG_PRE-INTEGRS DOMAIN-CONTAINING PROTEIN"/>
    <property type="match status" value="1"/>
</dbReference>
<organism evidence="1 2">
    <name type="scientific">Cannabis sativa</name>
    <name type="common">Hemp</name>
    <name type="synonym">Marijuana</name>
    <dbReference type="NCBI Taxonomy" id="3483"/>
    <lineage>
        <taxon>Eukaryota</taxon>
        <taxon>Viridiplantae</taxon>
        <taxon>Streptophyta</taxon>
        <taxon>Embryophyta</taxon>
        <taxon>Tracheophyta</taxon>
        <taxon>Spermatophyta</taxon>
        <taxon>Magnoliopsida</taxon>
        <taxon>eudicotyledons</taxon>
        <taxon>Gunneridae</taxon>
        <taxon>Pentapetalae</taxon>
        <taxon>rosids</taxon>
        <taxon>fabids</taxon>
        <taxon>Rosales</taxon>
        <taxon>Cannabaceae</taxon>
        <taxon>Cannabis</taxon>
    </lineage>
</organism>
<dbReference type="AlphaFoldDB" id="A0A803Q6L9"/>
<accession>A0A803Q6L9</accession>
<sequence>MDASITEPHMFMSTSKQGQRDVTSFYNKMVAWWQELNKYNDDVWESQTDLLQHKKREANDRVFMLLAGINKNMDEAKSRILGHRPLPSIRDVFSKIQVEESCTKKMSNSEPTSISGNDTSALFVKGANSNNDKNKKPLCDFCKKYWHIRETC</sequence>
<name>A0A803Q6L9_CANSA</name>
<proteinExistence type="predicted"/>
<evidence type="ECO:0000313" key="1">
    <source>
        <dbReference type="EnsemblPlants" id="cds.evm.model.07.822"/>
    </source>
</evidence>
<dbReference type="EnsemblPlants" id="evm.model.07.822">
    <property type="protein sequence ID" value="cds.evm.model.07.822"/>
    <property type="gene ID" value="evm.TU.07.822"/>
</dbReference>
<dbReference type="Gramene" id="evm.model.07.822">
    <property type="protein sequence ID" value="cds.evm.model.07.822"/>
    <property type="gene ID" value="evm.TU.07.822"/>
</dbReference>
<reference evidence="1" key="1">
    <citation type="submission" date="2018-11" db="EMBL/GenBank/DDBJ databases">
        <authorList>
            <person name="Grassa J C."/>
        </authorList>
    </citation>
    <scope>NUCLEOTIDE SEQUENCE [LARGE SCALE GENOMIC DNA]</scope>
</reference>
<reference evidence="1" key="2">
    <citation type="submission" date="2021-03" db="UniProtKB">
        <authorList>
            <consortium name="EnsemblPlants"/>
        </authorList>
    </citation>
    <scope>IDENTIFICATION</scope>
</reference>
<protein>
    <submittedName>
        <fullName evidence="1">Uncharacterized protein</fullName>
    </submittedName>
</protein>
<keyword evidence="2" id="KW-1185">Reference proteome</keyword>